<dbReference type="Pfam" id="PF04505">
    <property type="entry name" value="CD225"/>
    <property type="match status" value="1"/>
</dbReference>
<dbReference type="EMBL" id="DXAY01000237">
    <property type="protein sequence ID" value="HIZ75574.1"/>
    <property type="molecule type" value="Genomic_DNA"/>
</dbReference>
<evidence type="ECO:0000256" key="1">
    <source>
        <dbReference type="ARBA" id="ARBA00004370"/>
    </source>
</evidence>
<evidence type="ECO:0000259" key="7">
    <source>
        <dbReference type="Pfam" id="PF13240"/>
    </source>
</evidence>
<comment type="caution">
    <text evidence="8">The sequence shown here is derived from an EMBL/GenBank/DDBJ whole genome shotgun (WGS) entry which is preliminary data.</text>
</comment>
<sequence length="212" mass="22681">MKCVKCYQEIPDGSKFCPYCGADQSAAPAGVQPGEQETVVLSSVNEEQAQTFGQGYQQGGDANSQQTADPYGNTYGTQNTDPYGNAYGTQNTDPYGNTYGTQNTDTYGNTYSQPAGTPEKQVNWVPYLVLSILCTLFCCLPFGIVGIVFAAKINSAISAGDMAGAQDAAKKSRIWIIVSAIVGVVAYAVFIGLMVMTAAAGYSLFDSYYYYY</sequence>
<evidence type="ECO:0000256" key="5">
    <source>
        <dbReference type="SAM" id="MobiDB-lite"/>
    </source>
</evidence>
<reference evidence="8" key="2">
    <citation type="submission" date="2021-04" db="EMBL/GenBank/DDBJ databases">
        <authorList>
            <person name="Gilroy R."/>
        </authorList>
    </citation>
    <scope>NUCLEOTIDE SEQUENCE</scope>
    <source>
        <strain evidence="8">CHK196-3914</strain>
    </source>
</reference>
<feature type="transmembrane region" description="Helical" evidence="6">
    <location>
        <begin position="174"/>
        <end position="205"/>
    </location>
</feature>
<evidence type="ECO:0000256" key="4">
    <source>
        <dbReference type="ARBA" id="ARBA00023136"/>
    </source>
</evidence>
<accession>A0A9D2G9H4</accession>
<keyword evidence="4 6" id="KW-0472">Membrane</keyword>
<dbReference type="AlphaFoldDB" id="A0A9D2G9H4"/>
<reference evidence="8" key="1">
    <citation type="journal article" date="2021" name="PeerJ">
        <title>Extensive microbial diversity within the chicken gut microbiome revealed by metagenomics and culture.</title>
        <authorList>
            <person name="Gilroy R."/>
            <person name="Ravi A."/>
            <person name="Getino M."/>
            <person name="Pursley I."/>
            <person name="Horton D.L."/>
            <person name="Alikhan N.F."/>
            <person name="Baker D."/>
            <person name="Gharbi K."/>
            <person name="Hall N."/>
            <person name="Watson M."/>
            <person name="Adriaenssens E.M."/>
            <person name="Foster-Nyarko E."/>
            <person name="Jarju S."/>
            <person name="Secka A."/>
            <person name="Antonio M."/>
            <person name="Oren A."/>
            <person name="Chaudhuri R.R."/>
            <person name="La Ragione R."/>
            <person name="Hildebrand F."/>
            <person name="Pallen M.J."/>
        </authorList>
    </citation>
    <scope>NUCLEOTIDE SEQUENCE</scope>
    <source>
        <strain evidence="8">CHK196-3914</strain>
    </source>
</reference>
<name>A0A9D2G9H4_9FIRM</name>
<dbReference type="InterPro" id="IPR051423">
    <property type="entry name" value="CD225/Dispanin"/>
</dbReference>
<dbReference type="Pfam" id="PF13240">
    <property type="entry name" value="Zn_Ribbon_1"/>
    <property type="match status" value="1"/>
</dbReference>
<evidence type="ECO:0000313" key="9">
    <source>
        <dbReference type="Proteomes" id="UP000824116"/>
    </source>
</evidence>
<dbReference type="Proteomes" id="UP000824116">
    <property type="component" value="Unassembled WGS sequence"/>
</dbReference>
<evidence type="ECO:0000313" key="8">
    <source>
        <dbReference type="EMBL" id="HIZ75574.1"/>
    </source>
</evidence>
<dbReference type="InterPro" id="IPR026870">
    <property type="entry name" value="Zinc_ribbon_dom"/>
</dbReference>
<organism evidence="8 9">
    <name type="scientific">Candidatus Mediterraneibacter stercoravium</name>
    <dbReference type="NCBI Taxonomy" id="2838685"/>
    <lineage>
        <taxon>Bacteria</taxon>
        <taxon>Bacillati</taxon>
        <taxon>Bacillota</taxon>
        <taxon>Clostridia</taxon>
        <taxon>Lachnospirales</taxon>
        <taxon>Lachnospiraceae</taxon>
        <taxon>Mediterraneibacter</taxon>
    </lineage>
</organism>
<feature type="domain" description="Zinc-ribbon" evidence="7">
    <location>
        <begin position="2"/>
        <end position="22"/>
    </location>
</feature>
<feature type="transmembrane region" description="Helical" evidence="6">
    <location>
        <begin position="124"/>
        <end position="153"/>
    </location>
</feature>
<evidence type="ECO:0000256" key="6">
    <source>
        <dbReference type="SAM" id="Phobius"/>
    </source>
</evidence>
<dbReference type="PANTHER" id="PTHR14948">
    <property type="entry name" value="NG5"/>
    <property type="match status" value="1"/>
</dbReference>
<keyword evidence="3 6" id="KW-1133">Transmembrane helix</keyword>
<evidence type="ECO:0000256" key="3">
    <source>
        <dbReference type="ARBA" id="ARBA00022989"/>
    </source>
</evidence>
<dbReference type="PANTHER" id="PTHR14948:SF25">
    <property type="entry name" value="DUF4190 DOMAIN-CONTAINING PROTEIN"/>
    <property type="match status" value="1"/>
</dbReference>
<dbReference type="GO" id="GO:0016020">
    <property type="term" value="C:membrane"/>
    <property type="evidence" value="ECO:0007669"/>
    <property type="project" value="UniProtKB-SubCell"/>
</dbReference>
<feature type="region of interest" description="Disordered" evidence="5">
    <location>
        <begin position="54"/>
        <end position="113"/>
    </location>
</feature>
<evidence type="ECO:0000256" key="2">
    <source>
        <dbReference type="ARBA" id="ARBA00022692"/>
    </source>
</evidence>
<comment type="subcellular location">
    <subcellularLocation>
        <location evidence="1">Membrane</location>
    </subcellularLocation>
</comment>
<keyword evidence="2 6" id="KW-0812">Transmembrane</keyword>
<gene>
    <name evidence="8" type="ORF">H9723_10120</name>
</gene>
<proteinExistence type="predicted"/>
<dbReference type="InterPro" id="IPR007593">
    <property type="entry name" value="CD225/Dispanin_fam"/>
</dbReference>
<protein>
    <submittedName>
        <fullName evidence="8">CD225/dispanin family protein</fullName>
    </submittedName>
</protein>